<gene>
    <name evidence="2" type="ORF">RN50_01692</name>
</gene>
<evidence type="ECO:0000313" key="3">
    <source>
        <dbReference type="Proteomes" id="UP000033572"/>
    </source>
</evidence>
<keyword evidence="3" id="KW-1185">Reference proteome</keyword>
<protein>
    <submittedName>
        <fullName evidence="2">Uncharacterized protein</fullName>
    </submittedName>
</protein>
<keyword evidence="1" id="KW-0812">Transmembrane</keyword>
<dbReference type="AlphaFoldDB" id="A0A0F0KRE1"/>
<dbReference type="Proteomes" id="UP000033572">
    <property type="component" value="Unassembled WGS sequence"/>
</dbReference>
<keyword evidence="1" id="KW-0472">Membrane</keyword>
<keyword evidence="1" id="KW-1133">Transmembrane helix</keyword>
<accession>A0A0F0KRE1</accession>
<sequence length="328" mass="35146">MSVSDDDLDRLFRAANPAPPAEFASLRAKDIALRENIIRGTVTPVRARRRRWAWAGATTAVASLVVVTIVVASILLPSQQAIALTPPPLQYSNARPLAEVVSDAHDALARPGGPEQKSRVETLSWGWSIDMAEESVEVVPQYATFTWSPEAGASTVIVAGESLWDDDDRPEGVADSPYEPGEVISDVATPPDQFIAPPAVLELDGADRSQLAMALESLGVPEDASSGQLLVGIGQLLSFWTLTDEQHAVLIDMLVDAGGVTVLGETKDREGRPVVGLRVSDDDSPYQDTVLISQRTGRIVGMENELTEPVDFIPAGVVGYTMWGLPSR</sequence>
<organism evidence="2 3">
    <name type="scientific">Microbacterium foliorum</name>
    <dbReference type="NCBI Taxonomy" id="104336"/>
    <lineage>
        <taxon>Bacteria</taxon>
        <taxon>Bacillati</taxon>
        <taxon>Actinomycetota</taxon>
        <taxon>Actinomycetes</taxon>
        <taxon>Micrococcales</taxon>
        <taxon>Microbacteriaceae</taxon>
        <taxon>Microbacterium</taxon>
    </lineage>
</organism>
<feature type="transmembrane region" description="Helical" evidence="1">
    <location>
        <begin position="52"/>
        <end position="76"/>
    </location>
</feature>
<dbReference type="GeneID" id="94442824"/>
<dbReference type="PATRIC" id="fig|104336.4.peg.1732"/>
<comment type="caution">
    <text evidence="2">The sequence shown here is derived from an EMBL/GenBank/DDBJ whole genome shotgun (WGS) entry which is preliminary data.</text>
</comment>
<reference evidence="2 3" key="1">
    <citation type="submission" date="2015-02" db="EMBL/GenBank/DDBJ databases">
        <title>Draft genome sequences of ten Microbacterium spp. with emphasis on heavy metal contaminated environments.</title>
        <authorList>
            <person name="Corretto E."/>
        </authorList>
    </citation>
    <scope>NUCLEOTIDE SEQUENCE [LARGE SCALE GENOMIC DNA]</scope>
    <source>
        <strain evidence="2 3">DSM 12966</strain>
    </source>
</reference>
<name>A0A0F0KRE1_9MICO</name>
<dbReference type="EMBL" id="JYIU01000040">
    <property type="protein sequence ID" value="KJL21791.1"/>
    <property type="molecule type" value="Genomic_DNA"/>
</dbReference>
<dbReference type="RefSeq" id="WP_045254054.1">
    <property type="nucleotide sequence ID" value="NZ_CP031425.1"/>
</dbReference>
<proteinExistence type="predicted"/>
<evidence type="ECO:0000256" key="1">
    <source>
        <dbReference type="SAM" id="Phobius"/>
    </source>
</evidence>
<evidence type="ECO:0000313" key="2">
    <source>
        <dbReference type="EMBL" id="KJL21791.1"/>
    </source>
</evidence>
<dbReference type="KEGG" id="mfol:DXT68_00285"/>